<feature type="transmembrane region" description="Helical" evidence="1">
    <location>
        <begin position="79"/>
        <end position="100"/>
    </location>
</feature>
<feature type="transmembrane region" description="Helical" evidence="1">
    <location>
        <begin position="167"/>
        <end position="186"/>
    </location>
</feature>
<protein>
    <submittedName>
        <fullName evidence="2">Uncharacterized protein</fullName>
    </submittedName>
</protein>
<dbReference type="AlphaFoldDB" id="A0A813FRW3"/>
<feature type="transmembrane region" description="Helical" evidence="1">
    <location>
        <begin position="106"/>
        <end position="133"/>
    </location>
</feature>
<accession>A0A813FRW3</accession>
<name>A0A813FRW3_POLGL</name>
<keyword evidence="1" id="KW-1133">Transmembrane helix</keyword>
<comment type="caution">
    <text evidence="2">The sequence shown here is derived from an EMBL/GenBank/DDBJ whole genome shotgun (WGS) entry which is preliminary data.</text>
</comment>
<evidence type="ECO:0000256" key="1">
    <source>
        <dbReference type="SAM" id="Phobius"/>
    </source>
</evidence>
<proteinExistence type="predicted"/>
<keyword evidence="3" id="KW-1185">Reference proteome</keyword>
<evidence type="ECO:0000313" key="2">
    <source>
        <dbReference type="EMBL" id="CAE8616798.1"/>
    </source>
</evidence>
<evidence type="ECO:0000313" key="3">
    <source>
        <dbReference type="Proteomes" id="UP000654075"/>
    </source>
</evidence>
<keyword evidence="1" id="KW-0812">Transmembrane</keyword>
<gene>
    <name evidence="2" type="ORF">PGLA1383_LOCUS34469</name>
</gene>
<dbReference type="EMBL" id="CAJNNV010025966">
    <property type="protein sequence ID" value="CAE8616798.1"/>
    <property type="molecule type" value="Genomic_DNA"/>
</dbReference>
<sequence>MAVETENAPHPVDTGRVLGVCKMSVDLAPSILFILLNWVNAIPICASIVCVASIAIVIDFLVVRRRRVAGLPAAFPKPVSVTFLSVFAVLLGLLCAGNLSQEEFKVWWGAALCGSLCLMALGSLIVGSPFVYADAIELMPPEKSQGLEENPADWACFQMVITAVTKLWAGSFFLLTCVTLVAGFLKKYGHEVVSTIFGVAGTIIIITLTFMCLLPKVISNAGAASFSASTAANSTEETSPAEV</sequence>
<dbReference type="Proteomes" id="UP000654075">
    <property type="component" value="Unassembled WGS sequence"/>
</dbReference>
<feature type="transmembrane region" description="Helical" evidence="1">
    <location>
        <begin position="31"/>
        <end position="58"/>
    </location>
</feature>
<keyword evidence="1" id="KW-0472">Membrane</keyword>
<feature type="transmembrane region" description="Helical" evidence="1">
    <location>
        <begin position="192"/>
        <end position="214"/>
    </location>
</feature>
<organism evidence="2 3">
    <name type="scientific">Polarella glacialis</name>
    <name type="common">Dinoflagellate</name>
    <dbReference type="NCBI Taxonomy" id="89957"/>
    <lineage>
        <taxon>Eukaryota</taxon>
        <taxon>Sar</taxon>
        <taxon>Alveolata</taxon>
        <taxon>Dinophyceae</taxon>
        <taxon>Suessiales</taxon>
        <taxon>Suessiaceae</taxon>
        <taxon>Polarella</taxon>
    </lineage>
</organism>
<reference evidence="2" key="1">
    <citation type="submission" date="2021-02" db="EMBL/GenBank/DDBJ databases">
        <authorList>
            <person name="Dougan E. K."/>
            <person name="Rhodes N."/>
            <person name="Thang M."/>
            <person name="Chan C."/>
        </authorList>
    </citation>
    <scope>NUCLEOTIDE SEQUENCE</scope>
</reference>